<dbReference type="InterPro" id="IPR051207">
    <property type="entry name" value="ComplexI_NDUFA9_subunit"/>
</dbReference>
<comment type="subunit">
    <text evidence="5">Complex I is composed of 45 different subunits. This a component of the hydrophobic protein fraction. Interacts with BLOC1S1. Interacts with SLC2A4. Interacts with CLOCK. Interacts with RAB5IF.</text>
</comment>
<dbReference type="AlphaFoldDB" id="A0AAD9QK36"/>
<dbReference type="GO" id="GO:0005739">
    <property type="term" value="C:mitochondrion"/>
    <property type="evidence" value="ECO:0007669"/>
    <property type="project" value="TreeGrafter"/>
</dbReference>
<dbReference type="Proteomes" id="UP001249851">
    <property type="component" value="Unassembled WGS sequence"/>
</dbReference>
<evidence type="ECO:0000256" key="5">
    <source>
        <dbReference type="ARBA" id="ARBA00046455"/>
    </source>
</evidence>
<evidence type="ECO:0000313" key="8">
    <source>
        <dbReference type="Proteomes" id="UP001249851"/>
    </source>
</evidence>
<dbReference type="PANTHER" id="PTHR12126:SF11">
    <property type="entry name" value="NADH DEHYDROGENASE [UBIQUINONE] 1 ALPHA SUBCOMPLEX SUBUNIT 9, MITOCHONDRIAL"/>
    <property type="match status" value="1"/>
</dbReference>
<evidence type="ECO:0000256" key="3">
    <source>
        <dbReference type="ARBA" id="ARBA00042000"/>
    </source>
</evidence>
<protein>
    <recommendedName>
        <fullName evidence="2">NADH dehydrogenase [ubiquinone] 1 alpha subcomplex subunit 9, mitochondrial</fullName>
    </recommendedName>
    <alternativeName>
        <fullName evidence="4">Complex I-39kD</fullName>
    </alternativeName>
    <alternativeName>
        <fullName evidence="3">NADH-ubiquinone oxidoreductase 39 kDa subunit</fullName>
    </alternativeName>
</protein>
<dbReference type="GO" id="GO:0003824">
    <property type="term" value="F:catalytic activity"/>
    <property type="evidence" value="ECO:0007669"/>
    <property type="project" value="UniProtKB-ARBA"/>
</dbReference>
<evidence type="ECO:0000256" key="1">
    <source>
        <dbReference type="ARBA" id="ARBA00038501"/>
    </source>
</evidence>
<dbReference type="PANTHER" id="PTHR12126">
    <property type="entry name" value="NADH-UBIQUINONE OXIDOREDUCTASE 39 KDA SUBUNIT-RELATED"/>
    <property type="match status" value="1"/>
</dbReference>
<sequence>MQFSPYIVHFILGFRPAIRLAVSCERNVSYLPKAGAGGRSSFSGVVATVFGSTGFLGRYVLNRLGRGGNQIIVPYRGDEHDYRHLRLMGDLGQMMFFDYNLKDPESVAKVLKNSNCVINLIGRQYETRNFSFDDVHATGAQVIAKAAKEAGVKRLIHVSALNASEDSPSKFLQSKARGEMAVREEFPEATIVRPATCFGHEDHFLNYYAYLRKLPLGVPLIDGGMKTTKIPVYVTWLNLQIADVAQAIVNAIHEDESIGQTFELVGPEQYYLFDILDYIYRLMRRDLPHYTMPRGVYNLVAWVLEQSIWSPRLTRDMLFREFLSDKVTAGLPGLQEFGVEPSSLDTIAISVLRRHRQSFFWDESIDSDAPCRPTSSYVSS</sequence>
<dbReference type="InterPro" id="IPR036291">
    <property type="entry name" value="NAD(P)-bd_dom_sf"/>
</dbReference>
<dbReference type="Gene3D" id="3.40.50.720">
    <property type="entry name" value="NAD(P)-binding Rossmann-like Domain"/>
    <property type="match status" value="1"/>
</dbReference>
<feature type="domain" description="NAD(P)-binding" evidence="6">
    <location>
        <begin position="51"/>
        <end position="195"/>
    </location>
</feature>
<dbReference type="SUPFAM" id="SSF51735">
    <property type="entry name" value="NAD(P)-binding Rossmann-fold domains"/>
    <property type="match status" value="1"/>
</dbReference>
<accession>A0AAD9QK36</accession>
<reference evidence="7" key="2">
    <citation type="journal article" date="2023" name="Science">
        <title>Genomic signatures of disease resistance in endangered staghorn corals.</title>
        <authorList>
            <person name="Vollmer S.V."/>
            <person name="Selwyn J.D."/>
            <person name="Despard B.A."/>
            <person name="Roesel C.L."/>
        </authorList>
    </citation>
    <scope>NUCLEOTIDE SEQUENCE</scope>
    <source>
        <strain evidence="7">K2</strain>
    </source>
</reference>
<reference evidence="7" key="1">
    <citation type="journal article" date="2023" name="G3 (Bethesda)">
        <title>Whole genome assembly and annotation of the endangered Caribbean coral Acropora cervicornis.</title>
        <authorList>
            <person name="Selwyn J.D."/>
            <person name="Vollmer S.V."/>
        </authorList>
    </citation>
    <scope>NUCLEOTIDE SEQUENCE</scope>
    <source>
        <strain evidence="7">K2</strain>
    </source>
</reference>
<organism evidence="7 8">
    <name type="scientific">Acropora cervicornis</name>
    <name type="common">Staghorn coral</name>
    <dbReference type="NCBI Taxonomy" id="6130"/>
    <lineage>
        <taxon>Eukaryota</taxon>
        <taxon>Metazoa</taxon>
        <taxon>Cnidaria</taxon>
        <taxon>Anthozoa</taxon>
        <taxon>Hexacorallia</taxon>
        <taxon>Scleractinia</taxon>
        <taxon>Astrocoeniina</taxon>
        <taxon>Acroporidae</taxon>
        <taxon>Acropora</taxon>
    </lineage>
</organism>
<dbReference type="Pfam" id="PF13460">
    <property type="entry name" value="NAD_binding_10"/>
    <property type="match status" value="1"/>
</dbReference>
<dbReference type="InterPro" id="IPR016040">
    <property type="entry name" value="NAD(P)-bd_dom"/>
</dbReference>
<evidence type="ECO:0000259" key="6">
    <source>
        <dbReference type="Pfam" id="PF13460"/>
    </source>
</evidence>
<comment type="caution">
    <text evidence="7">The sequence shown here is derived from an EMBL/GenBank/DDBJ whole genome shotgun (WGS) entry which is preliminary data.</text>
</comment>
<dbReference type="CDD" id="cd05271">
    <property type="entry name" value="NDUFA9_like_SDR_a"/>
    <property type="match status" value="1"/>
</dbReference>
<name>A0AAD9QK36_ACRCE</name>
<dbReference type="EMBL" id="JARQWQ010000027">
    <property type="protein sequence ID" value="KAK2562798.1"/>
    <property type="molecule type" value="Genomic_DNA"/>
</dbReference>
<evidence type="ECO:0000256" key="2">
    <source>
        <dbReference type="ARBA" id="ARBA00040720"/>
    </source>
</evidence>
<keyword evidence="8" id="KW-1185">Reference proteome</keyword>
<gene>
    <name evidence="7" type="ORF">P5673_013747</name>
</gene>
<proteinExistence type="inferred from homology"/>
<evidence type="ECO:0000256" key="4">
    <source>
        <dbReference type="ARBA" id="ARBA00043145"/>
    </source>
</evidence>
<comment type="similarity">
    <text evidence="1">Belongs to the complex I NDUFA9 subunit family.</text>
</comment>
<dbReference type="GO" id="GO:0044877">
    <property type="term" value="F:protein-containing complex binding"/>
    <property type="evidence" value="ECO:0007669"/>
    <property type="project" value="TreeGrafter"/>
</dbReference>
<evidence type="ECO:0000313" key="7">
    <source>
        <dbReference type="EMBL" id="KAK2562798.1"/>
    </source>
</evidence>